<organism evidence="9 10">
    <name type="scientific">Pseudomonas mangiferae</name>
    <dbReference type="NCBI Taxonomy" id="2593654"/>
    <lineage>
        <taxon>Bacteria</taxon>
        <taxon>Pseudomonadati</taxon>
        <taxon>Pseudomonadota</taxon>
        <taxon>Gammaproteobacteria</taxon>
        <taxon>Pseudomonadales</taxon>
        <taxon>Pseudomonadaceae</taxon>
        <taxon>Pseudomonas</taxon>
    </lineage>
</organism>
<dbReference type="FunFam" id="3.40.50.720:FF:000173">
    <property type="entry name" value="3-oxoacyl-[acyl-carrier protein] reductase"/>
    <property type="match status" value="1"/>
</dbReference>
<dbReference type="InterPro" id="IPR050259">
    <property type="entry name" value="SDR"/>
</dbReference>
<dbReference type="EC" id="1.3.1.58" evidence="6"/>
<dbReference type="RefSeq" id="WP_143487082.1">
    <property type="nucleotide sequence ID" value="NZ_VJOY01000003.1"/>
</dbReference>
<dbReference type="Proteomes" id="UP000315235">
    <property type="component" value="Unassembled WGS sequence"/>
</dbReference>
<feature type="domain" description="Ketoreductase" evidence="8">
    <location>
        <begin position="15"/>
        <end position="200"/>
    </location>
</feature>
<evidence type="ECO:0000256" key="1">
    <source>
        <dbReference type="ARBA" id="ARBA00006484"/>
    </source>
</evidence>
<comment type="catalytic activity">
    <reaction evidence="4">
        <text>(2R,3S)-2,3-dihydroxy-2,3-dihydro-p-cumate + NAD(+) = 2,3-dihydroxy-p-cumate + NADH + H(+)</text>
        <dbReference type="Rhea" id="RHEA:23772"/>
        <dbReference type="ChEBI" id="CHEBI:15378"/>
        <dbReference type="ChEBI" id="CHEBI:36647"/>
        <dbReference type="ChEBI" id="CHEBI:57540"/>
        <dbReference type="ChEBI" id="CHEBI:57945"/>
        <dbReference type="ChEBI" id="CHEBI:58420"/>
        <dbReference type="EC" id="1.3.1.58"/>
    </reaction>
</comment>
<dbReference type="InterPro" id="IPR036291">
    <property type="entry name" value="NAD(P)-bd_dom_sf"/>
</dbReference>
<accession>A0A553H1Q8</accession>
<comment type="similarity">
    <text evidence="1">Belongs to the short-chain dehydrogenases/reductases (SDR) family.</text>
</comment>
<dbReference type="OrthoDB" id="9787298at2"/>
<evidence type="ECO:0000256" key="2">
    <source>
        <dbReference type="ARBA" id="ARBA00023002"/>
    </source>
</evidence>
<dbReference type="Pfam" id="PF13561">
    <property type="entry name" value="adh_short_C2"/>
    <property type="match status" value="1"/>
</dbReference>
<keyword evidence="2" id="KW-0560">Oxidoreductase</keyword>
<dbReference type="GO" id="GO:0032787">
    <property type="term" value="P:monocarboxylic acid metabolic process"/>
    <property type="evidence" value="ECO:0007669"/>
    <property type="project" value="UniProtKB-ARBA"/>
</dbReference>
<evidence type="ECO:0000256" key="4">
    <source>
        <dbReference type="ARBA" id="ARBA00050226"/>
    </source>
</evidence>
<dbReference type="InterPro" id="IPR020904">
    <property type="entry name" value="Sc_DH/Rdtase_CS"/>
</dbReference>
<evidence type="ECO:0000256" key="3">
    <source>
        <dbReference type="ARBA" id="ARBA00042907"/>
    </source>
</evidence>
<evidence type="ECO:0000256" key="5">
    <source>
        <dbReference type="ARBA" id="ARBA00060518"/>
    </source>
</evidence>
<name>A0A553H1Q8_9PSED</name>
<protein>
    <recommendedName>
        <fullName evidence="7">2,3-dihydroxy-2,3-dihydro-p-cumate dehydrogenase</fullName>
        <ecNumber evidence="6">1.3.1.58</ecNumber>
    </recommendedName>
    <alternativeName>
        <fullName evidence="3">Biphenyl-2,3-dihydro-2,3-diol dehydrogenase</fullName>
    </alternativeName>
</protein>
<dbReference type="InterPro" id="IPR057326">
    <property type="entry name" value="KR_dom"/>
</dbReference>
<dbReference type="GO" id="GO:0018511">
    <property type="term" value="F:2,3-dihydroxy-2,3-dihydro-p-cumate dehydrogenase activity"/>
    <property type="evidence" value="ECO:0007669"/>
    <property type="project" value="UniProtKB-EC"/>
</dbReference>
<proteinExistence type="inferred from homology"/>
<gene>
    <name evidence="9" type="ORF">FM069_04420</name>
</gene>
<dbReference type="InterPro" id="IPR002347">
    <property type="entry name" value="SDR_fam"/>
</dbReference>
<comment type="caution">
    <text evidence="9">The sequence shown here is derived from an EMBL/GenBank/DDBJ whole genome shotgun (WGS) entry which is preliminary data.</text>
</comment>
<keyword evidence="10" id="KW-1185">Reference proteome</keyword>
<reference evidence="9 10" key="1">
    <citation type="submission" date="2019-07" db="EMBL/GenBank/DDBJ databases">
        <title>Pseudomonas mangiferae sp. nov., isolated from bark of mango tree in Thailand.</title>
        <authorList>
            <person name="Srisuk N."/>
            <person name="Anurat P."/>
        </authorList>
    </citation>
    <scope>NUCLEOTIDE SEQUENCE [LARGE SCALE GENOMIC DNA]</scope>
    <source>
        <strain evidence="9 10">DMKU_BBB3-04</strain>
    </source>
</reference>
<dbReference type="EMBL" id="VJOY01000003">
    <property type="protein sequence ID" value="TRX75690.1"/>
    <property type="molecule type" value="Genomic_DNA"/>
</dbReference>
<dbReference type="PANTHER" id="PTHR42879">
    <property type="entry name" value="3-OXOACYL-(ACYL-CARRIER-PROTEIN) REDUCTASE"/>
    <property type="match status" value="1"/>
</dbReference>
<comment type="pathway">
    <text evidence="5">Aromatic compound metabolism; p-cumate degradation; acetaldehyde and pyruvate from p-cumate: step 2/7.</text>
</comment>
<dbReference type="SMART" id="SM00822">
    <property type="entry name" value="PKS_KR"/>
    <property type="match status" value="1"/>
</dbReference>
<dbReference type="Gene3D" id="3.40.50.720">
    <property type="entry name" value="NAD(P)-binding Rossmann-like Domain"/>
    <property type="match status" value="1"/>
</dbReference>
<evidence type="ECO:0000313" key="10">
    <source>
        <dbReference type="Proteomes" id="UP000315235"/>
    </source>
</evidence>
<dbReference type="PANTHER" id="PTHR42879:SF2">
    <property type="entry name" value="3-OXOACYL-[ACYL-CARRIER-PROTEIN] REDUCTASE FABG"/>
    <property type="match status" value="1"/>
</dbReference>
<sequence length="263" mass="27493">MSDATAGRTGPFAGRNVLVTGGARGIGLAIVRAFLEGGARVVYVDHDEALGQAAERALREAHDGVLFIQADIGSFASCEAAFARAEALLGPIDTLVNNAGISPKTNGRGLPVDEIGVEEWLRVVDVNLNGLFYFSKLVVPGMKRRRFGRIVSMSSVAGKAYLDVCALHYATTKAAVIGLTRQLAGELGPFGINVNAIAPGRIDTEMVAVAGDQANAVYVAQTPLGRLGTTREVASLCLYLASKEESGFVTGQVIDAAGGWLMT</sequence>
<dbReference type="PRINTS" id="PR00081">
    <property type="entry name" value="GDHRDH"/>
</dbReference>
<dbReference type="NCBIfam" id="NF009466">
    <property type="entry name" value="PRK12826.1-2"/>
    <property type="match status" value="1"/>
</dbReference>
<dbReference type="PRINTS" id="PR00080">
    <property type="entry name" value="SDRFAMILY"/>
</dbReference>
<evidence type="ECO:0000256" key="6">
    <source>
        <dbReference type="ARBA" id="ARBA00066455"/>
    </source>
</evidence>
<evidence type="ECO:0000256" key="7">
    <source>
        <dbReference type="ARBA" id="ARBA00073443"/>
    </source>
</evidence>
<dbReference type="PROSITE" id="PS00061">
    <property type="entry name" value="ADH_SHORT"/>
    <property type="match status" value="1"/>
</dbReference>
<dbReference type="SUPFAM" id="SSF51735">
    <property type="entry name" value="NAD(P)-binding Rossmann-fold domains"/>
    <property type="match status" value="1"/>
</dbReference>
<evidence type="ECO:0000313" key="9">
    <source>
        <dbReference type="EMBL" id="TRX75690.1"/>
    </source>
</evidence>
<dbReference type="AlphaFoldDB" id="A0A553H1Q8"/>
<evidence type="ECO:0000259" key="8">
    <source>
        <dbReference type="SMART" id="SM00822"/>
    </source>
</evidence>